<keyword evidence="3" id="KW-0698">rRNA processing</keyword>
<accession>A0A382C1P8</accession>
<dbReference type="InterPro" id="IPR011033">
    <property type="entry name" value="PRC_barrel-like_sf"/>
</dbReference>
<protein>
    <recommendedName>
        <fullName evidence="8">RimM N-terminal domain-containing protein</fullName>
    </recommendedName>
</protein>
<feature type="domain" description="Ribosome maturation factor RimM PRC barrel" evidence="6">
    <location>
        <begin position="103"/>
        <end position="174"/>
    </location>
</feature>
<dbReference type="PANTHER" id="PTHR33692">
    <property type="entry name" value="RIBOSOME MATURATION FACTOR RIMM"/>
    <property type="match status" value="1"/>
</dbReference>
<evidence type="ECO:0000313" key="7">
    <source>
        <dbReference type="EMBL" id="SVB19661.1"/>
    </source>
</evidence>
<keyword evidence="1" id="KW-0963">Cytoplasm</keyword>
<dbReference type="InterPro" id="IPR009000">
    <property type="entry name" value="Transl_B-barrel_sf"/>
</dbReference>
<name>A0A382C1P8_9ZZZZ</name>
<sequence length="175" mass="20363">MNNRSSDRKVSLGIFGKPFGLKGFVYFRYYGDDPKTLIKHKGMYLSDSLSPIKIEDFSSFGKKLKVKIIGVEDRDDAENLRDKELLILQKDLPKLQDGEFYLFQLENLNVVNEEKELLGRIDQIMKTGANDVLVVKPLSESIDKQERLIPFSKDEVIREVDLRSRLVYVKWPKDY</sequence>
<dbReference type="AlphaFoldDB" id="A0A382C1P8"/>
<evidence type="ECO:0000259" key="5">
    <source>
        <dbReference type="Pfam" id="PF01782"/>
    </source>
</evidence>
<dbReference type="Gene3D" id="2.30.30.240">
    <property type="entry name" value="PRC-barrel domain"/>
    <property type="match status" value="1"/>
</dbReference>
<dbReference type="InterPro" id="IPR036976">
    <property type="entry name" value="RimM_N_sf"/>
</dbReference>
<organism evidence="7">
    <name type="scientific">marine metagenome</name>
    <dbReference type="NCBI Taxonomy" id="408172"/>
    <lineage>
        <taxon>unclassified sequences</taxon>
        <taxon>metagenomes</taxon>
        <taxon>ecological metagenomes</taxon>
    </lineage>
</organism>
<dbReference type="Pfam" id="PF01782">
    <property type="entry name" value="RimM"/>
    <property type="match status" value="1"/>
</dbReference>
<evidence type="ECO:0008006" key="8">
    <source>
        <dbReference type="Google" id="ProtNLM"/>
    </source>
</evidence>
<proteinExistence type="inferred from homology"/>
<dbReference type="EMBL" id="UINC01032273">
    <property type="protein sequence ID" value="SVB19661.1"/>
    <property type="molecule type" value="Genomic_DNA"/>
</dbReference>
<dbReference type="HAMAP" id="MF_00014">
    <property type="entry name" value="Ribosome_mat_RimM"/>
    <property type="match status" value="1"/>
</dbReference>
<dbReference type="InterPro" id="IPR056792">
    <property type="entry name" value="PRC_RimM"/>
</dbReference>
<gene>
    <name evidence="7" type="ORF">METZ01_LOCUS172515</name>
</gene>
<evidence type="ECO:0000256" key="2">
    <source>
        <dbReference type="ARBA" id="ARBA00022517"/>
    </source>
</evidence>
<feature type="domain" description="RimM N-terminal" evidence="5">
    <location>
        <begin position="12"/>
        <end position="90"/>
    </location>
</feature>
<evidence type="ECO:0000259" key="6">
    <source>
        <dbReference type="Pfam" id="PF24986"/>
    </source>
</evidence>
<dbReference type="Gene3D" id="2.40.30.60">
    <property type="entry name" value="RimM"/>
    <property type="match status" value="1"/>
</dbReference>
<dbReference type="GO" id="GO:0005840">
    <property type="term" value="C:ribosome"/>
    <property type="evidence" value="ECO:0007669"/>
    <property type="project" value="InterPro"/>
</dbReference>
<dbReference type="GO" id="GO:0006364">
    <property type="term" value="P:rRNA processing"/>
    <property type="evidence" value="ECO:0007669"/>
    <property type="project" value="UniProtKB-KW"/>
</dbReference>
<dbReference type="InterPro" id="IPR011961">
    <property type="entry name" value="RimM"/>
</dbReference>
<dbReference type="InterPro" id="IPR002676">
    <property type="entry name" value="RimM_N"/>
</dbReference>
<keyword evidence="2" id="KW-0690">Ribosome biogenesis</keyword>
<dbReference type="Pfam" id="PF24986">
    <property type="entry name" value="PRC_RimM"/>
    <property type="match status" value="1"/>
</dbReference>
<evidence type="ECO:0000256" key="4">
    <source>
        <dbReference type="ARBA" id="ARBA00023186"/>
    </source>
</evidence>
<dbReference type="PANTHER" id="PTHR33692:SF1">
    <property type="entry name" value="RIBOSOME MATURATION FACTOR RIMM"/>
    <property type="match status" value="1"/>
</dbReference>
<dbReference type="SUPFAM" id="SSF50447">
    <property type="entry name" value="Translation proteins"/>
    <property type="match status" value="1"/>
</dbReference>
<evidence type="ECO:0000256" key="1">
    <source>
        <dbReference type="ARBA" id="ARBA00022490"/>
    </source>
</evidence>
<dbReference type="GO" id="GO:0043022">
    <property type="term" value="F:ribosome binding"/>
    <property type="evidence" value="ECO:0007669"/>
    <property type="project" value="InterPro"/>
</dbReference>
<keyword evidence="4" id="KW-0143">Chaperone</keyword>
<evidence type="ECO:0000256" key="3">
    <source>
        <dbReference type="ARBA" id="ARBA00022552"/>
    </source>
</evidence>
<dbReference type="NCBIfam" id="TIGR02273">
    <property type="entry name" value="16S_RimM"/>
    <property type="match status" value="1"/>
</dbReference>
<reference evidence="7" key="1">
    <citation type="submission" date="2018-05" db="EMBL/GenBank/DDBJ databases">
        <authorList>
            <person name="Lanie J.A."/>
            <person name="Ng W.-L."/>
            <person name="Kazmierczak K.M."/>
            <person name="Andrzejewski T.M."/>
            <person name="Davidsen T.M."/>
            <person name="Wayne K.J."/>
            <person name="Tettelin H."/>
            <person name="Glass J.I."/>
            <person name="Rusch D."/>
            <person name="Podicherti R."/>
            <person name="Tsui H.-C.T."/>
            <person name="Winkler M.E."/>
        </authorList>
    </citation>
    <scope>NUCLEOTIDE SEQUENCE</scope>
</reference>
<dbReference type="SUPFAM" id="SSF50346">
    <property type="entry name" value="PRC-barrel domain"/>
    <property type="match status" value="1"/>
</dbReference>